<dbReference type="PANTHER" id="PTHR33867:SF1">
    <property type="entry name" value="RIBOSOME MATURATION FACTOR RIMP"/>
    <property type="match status" value="1"/>
</dbReference>
<evidence type="ECO:0000313" key="7">
    <source>
        <dbReference type="EMBL" id="MCV7629529.1"/>
    </source>
</evidence>
<dbReference type="SUPFAM" id="SSF75420">
    <property type="entry name" value="YhbC-like, N-terminal domain"/>
    <property type="match status" value="1"/>
</dbReference>
<dbReference type="Pfam" id="PF02576">
    <property type="entry name" value="RimP_N"/>
    <property type="match status" value="1"/>
</dbReference>
<protein>
    <recommendedName>
        <fullName evidence="3">Ribosome maturation factor RimP</fullName>
    </recommendedName>
</protein>
<comment type="caution">
    <text evidence="7">The sequence shown here is derived from an EMBL/GenBank/DDBJ whole genome shotgun (WGS) entry which is preliminary data.</text>
</comment>
<evidence type="ECO:0000313" key="8">
    <source>
        <dbReference type="Proteomes" id="UP001205867"/>
    </source>
</evidence>
<reference evidence="7" key="1">
    <citation type="submission" date="2023-06" db="EMBL/GenBank/DDBJ databases">
        <title>lsaBGC provides a comprehensive framework for evolutionary analysis of biosynthetic gene clusters within focal taxa.</title>
        <authorList>
            <person name="Salamzade R."/>
            <person name="Sandstrom S."/>
            <person name="Kalan L.R."/>
        </authorList>
    </citation>
    <scope>NUCLEOTIDE SEQUENCE</scope>
    <source>
        <strain evidence="7">P3-SID899</strain>
    </source>
</reference>
<dbReference type="RefSeq" id="WP_049158145.1">
    <property type="nucleotide sequence ID" value="NZ_JAHHXH010000007.1"/>
</dbReference>
<sequence>MDSTDRRDDLAELRTRVEEALAADDVVVEQVRATGTAEHRTVEVVLDRASGTQGLSLDDVARLSGRVSAALDALGDHVPGVGAGEYLLEVTTAGVDRPLTEPRHFARNVGRLVEVSVDGAAPVTARLKDVTADDVELAVVRPPAKKGMKAKELPAERVALDRLGPAVVQVEWSPAQQAGDADAAAGEDTAEHTEA</sequence>
<evidence type="ECO:0000256" key="1">
    <source>
        <dbReference type="ARBA" id="ARBA00022490"/>
    </source>
</evidence>
<evidence type="ECO:0000256" key="3">
    <source>
        <dbReference type="HAMAP-Rule" id="MF_01077"/>
    </source>
</evidence>
<dbReference type="InterPro" id="IPR028989">
    <property type="entry name" value="RimP_N"/>
</dbReference>
<dbReference type="Pfam" id="PF17384">
    <property type="entry name" value="DUF150_C"/>
    <property type="match status" value="1"/>
</dbReference>
<dbReference type="Gene3D" id="3.30.300.70">
    <property type="entry name" value="RimP-like superfamily, N-terminal"/>
    <property type="match status" value="1"/>
</dbReference>
<feature type="domain" description="Ribosome maturation factor RimP N-terminal" evidence="5">
    <location>
        <begin position="17"/>
        <end position="96"/>
    </location>
</feature>
<name>A0AAP3ETG0_MICLU</name>
<accession>A0AAP3ETG0</accession>
<evidence type="ECO:0000256" key="2">
    <source>
        <dbReference type="ARBA" id="ARBA00022517"/>
    </source>
</evidence>
<evidence type="ECO:0000259" key="6">
    <source>
        <dbReference type="Pfam" id="PF17384"/>
    </source>
</evidence>
<dbReference type="Proteomes" id="UP001205867">
    <property type="component" value="Unassembled WGS sequence"/>
</dbReference>
<keyword evidence="1 3" id="KW-0963">Cytoplasm</keyword>
<dbReference type="InterPro" id="IPR035956">
    <property type="entry name" value="RimP_N_sf"/>
</dbReference>
<keyword evidence="2 3" id="KW-0690">Ribosome biogenesis</keyword>
<evidence type="ECO:0000256" key="4">
    <source>
        <dbReference type="SAM" id="MobiDB-lite"/>
    </source>
</evidence>
<feature type="compositionally biased region" description="Low complexity" evidence="4">
    <location>
        <begin position="175"/>
        <end position="187"/>
    </location>
</feature>
<dbReference type="GO" id="GO:0000028">
    <property type="term" value="P:ribosomal small subunit assembly"/>
    <property type="evidence" value="ECO:0007669"/>
    <property type="project" value="TreeGrafter"/>
</dbReference>
<comment type="subcellular location">
    <subcellularLocation>
        <location evidence="3">Cytoplasm</location>
    </subcellularLocation>
</comment>
<dbReference type="GO" id="GO:0005829">
    <property type="term" value="C:cytosol"/>
    <property type="evidence" value="ECO:0007669"/>
    <property type="project" value="TreeGrafter"/>
</dbReference>
<dbReference type="GO" id="GO:0006412">
    <property type="term" value="P:translation"/>
    <property type="evidence" value="ECO:0007669"/>
    <property type="project" value="TreeGrafter"/>
</dbReference>
<proteinExistence type="inferred from homology"/>
<organism evidence="7 8">
    <name type="scientific">Micrococcus luteus</name>
    <name type="common">Micrococcus lysodeikticus</name>
    <dbReference type="NCBI Taxonomy" id="1270"/>
    <lineage>
        <taxon>Bacteria</taxon>
        <taxon>Bacillati</taxon>
        <taxon>Actinomycetota</taxon>
        <taxon>Actinomycetes</taxon>
        <taxon>Micrococcales</taxon>
        <taxon>Micrococcaceae</taxon>
        <taxon>Micrococcus</taxon>
    </lineage>
</organism>
<comment type="similarity">
    <text evidence="3">Belongs to the RimP family.</text>
</comment>
<comment type="function">
    <text evidence="3">Required for maturation of 30S ribosomal subunits.</text>
</comment>
<feature type="region of interest" description="Disordered" evidence="4">
    <location>
        <begin position="172"/>
        <end position="195"/>
    </location>
</feature>
<dbReference type="EMBL" id="JALXKZ020000025">
    <property type="protein sequence ID" value="MCV7629529.1"/>
    <property type="molecule type" value="Genomic_DNA"/>
</dbReference>
<feature type="domain" description="Ribosome maturation factor RimP C-terminal" evidence="6">
    <location>
        <begin position="99"/>
        <end position="148"/>
    </location>
</feature>
<dbReference type="AlphaFoldDB" id="A0AAP3ETG0"/>
<dbReference type="InterPro" id="IPR028998">
    <property type="entry name" value="RimP_C"/>
</dbReference>
<evidence type="ECO:0000259" key="5">
    <source>
        <dbReference type="Pfam" id="PF02576"/>
    </source>
</evidence>
<dbReference type="HAMAP" id="MF_01077">
    <property type="entry name" value="RimP"/>
    <property type="match status" value="1"/>
</dbReference>
<dbReference type="PANTHER" id="PTHR33867">
    <property type="entry name" value="RIBOSOME MATURATION FACTOR RIMP"/>
    <property type="match status" value="1"/>
</dbReference>
<gene>
    <name evidence="3" type="primary">rimP</name>
    <name evidence="7" type="ORF">M3A82_009320</name>
</gene>
<dbReference type="InterPro" id="IPR003728">
    <property type="entry name" value="Ribosome_maturation_RimP"/>
</dbReference>